<dbReference type="SUPFAM" id="SSF53383">
    <property type="entry name" value="PLP-dependent transferases"/>
    <property type="match status" value="1"/>
</dbReference>
<sequence length="490" mass="52268">MTVDWSHGGPDLLVSLDRDAGAIGIQIQDQLRAAIRERRLVSGERLPSTRRLAALLGVARGTIVEVYEQLLAEGYVLATVGSGTRVAAIPAPEEPAGRATPAIPAGSPRPIDFEYGIPDLRTVPLSDWSWAVSKATQTLTTAALGDDDPAGSRHLRDVASAYHRRVRAGSASTEDAVIVAGFRQGLTFALAALAQHGIHRIALEDPGPRDHDVIARRAGLEAVPVLVDADGLDVDRLRRTGARAVLLTPAHQCPTGVALGPSRRRELLGWAEEVDGIILEDDYDAEFRYDRQPVGSLHGLNPRRVIALGSVSKTLAPAIRLGWVLAPPRLRDGIIEEKRLSSRGAPGLDQEALALLMETGRFDRHLRRVRETYRARRDILAAEVDRAFGPGRLTGLAAGCHAVLQLPAGSSEREVAATAATMGVLVNTLGQYRFSAEATQADPLPPALVIGFGNVDEARIRDGIRILAAAEAAARRPGSAPPKPPHPPAA</sequence>
<dbReference type="InterPro" id="IPR004839">
    <property type="entry name" value="Aminotransferase_I/II_large"/>
</dbReference>
<dbReference type="KEGG" id="mlz:F6J85_12245"/>
<evidence type="ECO:0000313" key="8">
    <source>
        <dbReference type="Proteomes" id="UP000325516"/>
    </source>
</evidence>
<reference evidence="8" key="1">
    <citation type="submission" date="2019-09" db="EMBL/GenBank/DDBJ databases">
        <title>Mumia zhuanghuii sp. nov. isolated from the intestinal contents of plateau pika (Ochotona curzoniae) in the Qinghai-Tibet plateau of China.</title>
        <authorList>
            <person name="Tian Z."/>
        </authorList>
    </citation>
    <scope>NUCLEOTIDE SEQUENCE [LARGE SCALE GENOMIC DNA]</scope>
    <source>
        <strain evidence="8">L-031</strain>
    </source>
</reference>
<feature type="domain" description="HTH gntR-type" evidence="6">
    <location>
        <begin position="21"/>
        <end position="89"/>
    </location>
</feature>
<dbReference type="InterPro" id="IPR000524">
    <property type="entry name" value="Tscrpt_reg_HTH_GntR"/>
</dbReference>
<dbReference type="GO" id="GO:0008483">
    <property type="term" value="F:transaminase activity"/>
    <property type="evidence" value="ECO:0007669"/>
    <property type="project" value="UniProtKB-KW"/>
</dbReference>
<dbReference type="GO" id="GO:0030170">
    <property type="term" value="F:pyridoxal phosphate binding"/>
    <property type="evidence" value="ECO:0007669"/>
    <property type="project" value="InterPro"/>
</dbReference>
<dbReference type="CDD" id="cd07377">
    <property type="entry name" value="WHTH_GntR"/>
    <property type="match status" value="1"/>
</dbReference>
<dbReference type="PANTHER" id="PTHR46577:SF1">
    <property type="entry name" value="HTH-TYPE TRANSCRIPTIONAL REGULATORY PROTEIN GABR"/>
    <property type="match status" value="1"/>
</dbReference>
<dbReference type="GO" id="GO:0003700">
    <property type="term" value="F:DNA-binding transcription factor activity"/>
    <property type="evidence" value="ECO:0007669"/>
    <property type="project" value="InterPro"/>
</dbReference>
<comment type="similarity">
    <text evidence="1">In the C-terminal section; belongs to the class-I pyridoxal-phosphate-dependent aminotransferase family.</text>
</comment>
<dbReference type="Pfam" id="PF00392">
    <property type="entry name" value="GntR"/>
    <property type="match status" value="1"/>
</dbReference>
<gene>
    <name evidence="7" type="ORF">F6J85_12245</name>
</gene>
<evidence type="ECO:0000259" key="6">
    <source>
        <dbReference type="PROSITE" id="PS50949"/>
    </source>
</evidence>
<dbReference type="InterPro" id="IPR036388">
    <property type="entry name" value="WH-like_DNA-bd_sf"/>
</dbReference>
<dbReference type="Pfam" id="PF00155">
    <property type="entry name" value="Aminotran_1_2"/>
    <property type="match status" value="1"/>
</dbReference>
<name>A0A5J6L600_9MICO</name>
<evidence type="ECO:0000256" key="2">
    <source>
        <dbReference type="ARBA" id="ARBA00022898"/>
    </source>
</evidence>
<proteinExistence type="inferred from homology"/>
<dbReference type="AlphaFoldDB" id="A0A5J6L600"/>
<dbReference type="PRINTS" id="PR00035">
    <property type="entry name" value="HTHGNTR"/>
</dbReference>
<dbReference type="SUPFAM" id="SSF46785">
    <property type="entry name" value="Winged helix' DNA-binding domain"/>
    <property type="match status" value="1"/>
</dbReference>
<dbReference type="EMBL" id="CP044232">
    <property type="protein sequence ID" value="QEW03782.1"/>
    <property type="molecule type" value="Genomic_DNA"/>
</dbReference>
<dbReference type="Proteomes" id="UP000325516">
    <property type="component" value="Chromosome"/>
</dbReference>
<keyword evidence="3" id="KW-0805">Transcription regulation</keyword>
<dbReference type="InterPro" id="IPR015424">
    <property type="entry name" value="PyrdxlP-dep_Trfase"/>
</dbReference>
<dbReference type="Gene3D" id="1.10.10.10">
    <property type="entry name" value="Winged helix-like DNA-binding domain superfamily/Winged helix DNA-binding domain"/>
    <property type="match status" value="1"/>
</dbReference>
<keyword evidence="7" id="KW-0808">Transferase</keyword>
<dbReference type="GO" id="GO:0003677">
    <property type="term" value="F:DNA binding"/>
    <property type="evidence" value="ECO:0007669"/>
    <property type="project" value="UniProtKB-KW"/>
</dbReference>
<evidence type="ECO:0000256" key="4">
    <source>
        <dbReference type="ARBA" id="ARBA00023125"/>
    </source>
</evidence>
<accession>A0A5J6L600</accession>
<keyword evidence="7" id="KW-0032">Aminotransferase</keyword>
<protein>
    <submittedName>
        <fullName evidence="7">PLP-dependent aminotransferase family protein</fullName>
    </submittedName>
</protein>
<evidence type="ECO:0000256" key="5">
    <source>
        <dbReference type="ARBA" id="ARBA00023163"/>
    </source>
</evidence>
<dbReference type="SMART" id="SM00345">
    <property type="entry name" value="HTH_GNTR"/>
    <property type="match status" value="1"/>
</dbReference>
<dbReference type="InterPro" id="IPR015421">
    <property type="entry name" value="PyrdxlP-dep_Trfase_major"/>
</dbReference>
<keyword evidence="4" id="KW-0238">DNA-binding</keyword>
<dbReference type="RefSeq" id="WP_150925357.1">
    <property type="nucleotide sequence ID" value="NZ_CP044232.1"/>
</dbReference>
<dbReference type="CDD" id="cd00609">
    <property type="entry name" value="AAT_like"/>
    <property type="match status" value="1"/>
</dbReference>
<evidence type="ECO:0000256" key="3">
    <source>
        <dbReference type="ARBA" id="ARBA00023015"/>
    </source>
</evidence>
<dbReference type="InterPro" id="IPR036390">
    <property type="entry name" value="WH_DNA-bd_sf"/>
</dbReference>
<keyword evidence="5" id="KW-0804">Transcription</keyword>
<dbReference type="PROSITE" id="PS50949">
    <property type="entry name" value="HTH_GNTR"/>
    <property type="match status" value="1"/>
</dbReference>
<dbReference type="Gene3D" id="3.40.640.10">
    <property type="entry name" value="Type I PLP-dependent aspartate aminotransferase-like (Major domain)"/>
    <property type="match status" value="1"/>
</dbReference>
<evidence type="ECO:0000313" key="7">
    <source>
        <dbReference type="EMBL" id="QEW03782.1"/>
    </source>
</evidence>
<dbReference type="PANTHER" id="PTHR46577">
    <property type="entry name" value="HTH-TYPE TRANSCRIPTIONAL REGULATORY PROTEIN GABR"/>
    <property type="match status" value="1"/>
</dbReference>
<keyword evidence="8" id="KW-1185">Reference proteome</keyword>
<dbReference type="InterPro" id="IPR051446">
    <property type="entry name" value="HTH_trans_reg/aminotransferase"/>
</dbReference>
<evidence type="ECO:0000256" key="1">
    <source>
        <dbReference type="ARBA" id="ARBA00005384"/>
    </source>
</evidence>
<keyword evidence="2" id="KW-0663">Pyridoxal phosphate</keyword>
<organism evidence="7 8">
    <name type="scientific">Microbacterium lushaniae</name>
    <dbReference type="NCBI Taxonomy" id="2614639"/>
    <lineage>
        <taxon>Bacteria</taxon>
        <taxon>Bacillati</taxon>
        <taxon>Actinomycetota</taxon>
        <taxon>Actinomycetes</taxon>
        <taxon>Micrococcales</taxon>
        <taxon>Microbacteriaceae</taxon>
        <taxon>Microbacterium</taxon>
    </lineage>
</organism>